<evidence type="ECO:0000256" key="1">
    <source>
        <dbReference type="SAM" id="Phobius"/>
    </source>
</evidence>
<dbReference type="Pfam" id="PF01757">
    <property type="entry name" value="Acyl_transf_3"/>
    <property type="match status" value="1"/>
</dbReference>
<evidence type="ECO:0000313" key="4">
    <source>
        <dbReference type="Proteomes" id="UP001357437"/>
    </source>
</evidence>
<dbReference type="PANTHER" id="PTHR23028:SF53">
    <property type="entry name" value="ACYL_TRANSF_3 DOMAIN-CONTAINING PROTEIN"/>
    <property type="match status" value="1"/>
</dbReference>
<evidence type="ECO:0000259" key="2">
    <source>
        <dbReference type="Pfam" id="PF01757"/>
    </source>
</evidence>
<dbReference type="EMBL" id="JAYMCU010000008">
    <property type="protein sequence ID" value="MEC3935822.1"/>
    <property type="molecule type" value="Genomic_DNA"/>
</dbReference>
<accession>A0ABU6I2M3</accession>
<keyword evidence="4" id="KW-1185">Reference proteome</keyword>
<dbReference type="PANTHER" id="PTHR23028">
    <property type="entry name" value="ACETYLTRANSFERASE"/>
    <property type="match status" value="1"/>
</dbReference>
<proteinExistence type="predicted"/>
<feature type="transmembrane region" description="Helical" evidence="1">
    <location>
        <begin position="121"/>
        <end position="138"/>
    </location>
</feature>
<dbReference type="InterPro" id="IPR050879">
    <property type="entry name" value="Acyltransferase_3"/>
</dbReference>
<dbReference type="Proteomes" id="UP001357437">
    <property type="component" value="Unassembled WGS sequence"/>
</dbReference>
<feature type="domain" description="Acyltransferase 3" evidence="2">
    <location>
        <begin position="6"/>
        <end position="314"/>
    </location>
</feature>
<evidence type="ECO:0000313" key="3">
    <source>
        <dbReference type="EMBL" id="MEC3935822.1"/>
    </source>
</evidence>
<feature type="transmembrane region" description="Helical" evidence="1">
    <location>
        <begin position="233"/>
        <end position="252"/>
    </location>
</feature>
<feature type="transmembrane region" description="Helical" evidence="1">
    <location>
        <begin position="68"/>
        <end position="92"/>
    </location>
</feature>
<keyword evidence="1" id="KW-0472">Membrane</keyword>
<comment type="caution">
    <text evidence="3">The sequence shown here is derived from an EMBL/GenBank/DDBJ whole genome shotgun (WGS) entry which is preliminary data.</text>
</comment>
<reference evidence="3 4" key="1">
    <citation type="submission" date="2024-01" db="EMBL/GenBank/DDBJ databases">
        <title>Comparative Genomics of Leclercia adecarboxylata Strains Isolated from Several Sources.</title>
        <authorList>
            <person name="Yescas-Zazueta V."/>
            <person name="Balbuena-Alonso M.G."/>
            <person name="Valencia D."/>
            <person name="Mendez-Pfeiffer P.A."/>
            <person name="Ballesteros-Monrreal M.G."/>
            <person name="Rocha-Gracia R.D.C."/>
            <person name="Barrios-Villa E."/>
        </authorList>
    </citation>
    <scope>NUCLEOTIDE SEQUENCE [LARGE SCALE GENOMIC DNA]</scope>
    <source>
        <strain evidence="3 4">33MEM</strain>
    </source>
</reference>
<keyword evidence="3" id="KW-0012">Acyltransferase</keyword>
<protein>
    <submittedName>
        <fullName evidence="3">Acyltransferase</fullName>
        <ecNumber evidence="3">2.3.-.-</ecNumber>
    </submittedName>
</protein>
<dbReference type="EC" id="2.3.-.-" evidence="3"/>
<dbReference type="InterPro" id="IPR002656">
    <property type="entry name" value="Acyl_transf_3_dom"/>
</dbReference>
<feature type="transmembrane region" description="Helical" evidence="1">
    <location>
        <begin position="145"/>
        <end position="161"/>
    </location>
</feature>
<keyword evidence="1" id="KW-1133">Transmembrane helix</keyword>
<name>A0ABU6I2M3_9ENTR</name>
<feature type="transmembrane region" description="Helical" evidence="1">
    <location>
        <begin position="41"/>
        <end position="59"/>
    </location>
</feature>
<gene>
    <name evidence="3" type="ORF">VOF76_06535</name>
</gene>
<feature type="transmembrane region" description="Helical" evidence="1">
    <location>
        <begin position="12"/>
        <end position="29"/>
    </location>
</feature>
<keyword evidence="3" id="KW-0808">Transferase</keyword>
<organism evidence="3 4">
    <name type="scientific">Leclercia adecarboxylata</name>
    <dbReference type="NCBI Taxonomy" id="83655"/>
    <lineage>
        <taxon>Bacteria</taxon>
        <taxon>Pseudomonadati</taxon>
        <taxon>Pseudomonadota</taxon>
        <taxon>Gammaproteobacteria</taxon>
        <taxon>Enterobacterales</taxon>
        <taxon>Enterobacteriaceae</taxon>
        <taxon>Leclercia</taxon>
    </lineage>
</organism>
<dbReference type="RefSeq" id="WP_317519168.1">
    <property type="nucleotide sequence ID" value="NZ_JASGNS010000001.1"/>
</dbReference>
<keyword evidence="1" id="KW-0812">Transmembrane</keyword>
<feature type="transmembrane region" description="Helical" evidence="1">
    <location>
        <begin position="173"/>
        <end position="191"/>
    </location>
</feature>
<feature type="transmembrane region" description="Helical" evidence="1">
    <location>
        <begin position="203"/>
        <end position="221"/>
    </location>
</feature>
<feature type="transmembrane region" description="Helical" evidence="1">
    <location>
        <begin position="273"/>
        <end position="292"/>
    </location>
</feature>
<sequence>MQKFKGADGLRGIACLIVLGLHNTGMYMGSSGIYTQGMEKYGVWLFFILSAFLLSFKFINEQKPINYLLFYFISRSIRIIPAFFICAIFYWYTDSYDLKKLYDILTFSGTYGHLWTIPVEFKFYFLLPFIAILSIVINDRFGTPTYIYTLILFLFIHQIYFPYSKTAENTIDLLWYLPVFIFGIAISIVYNKYKLDMPDKWRDLMGFIILALIISVAPGIIKEIYHLQDTVYLMNKFIPLGILLSIFILLFIDAQGLIGKFVSSKIFRVFGKYSFSIYLYHFKFLFLGYFFAGTPFVSMIFSVFFGILTGVIMYYLVEHPCNRLRARIESVLLVKFPSLAS</sequence>
<dbReference type="GO" id="GO:0016746">
    <property type="term" value="F:acyltransferase activity"/>
    <property type="evidence" value="ECO:0007669"/>
    <property type="project" value="UniProtKB-KW"/>
</dbReference>
<feature type="transmembrane region" description="Helical" evidence="1">
    <location>
        <begin position="298"/>
        <end position="317"/>
    </location>
</feature>